<protein>
    <submittedName>
        <fullName evidence="2">Divalent-cation tolerance protein CutA</fullName>
    </submittedName>
</protein>
<dbReference type="Gene3D" id="3.30.70.120">
    <property type="match status" value="1"/>
</dbReference>
<dbReference type="SUPFAM" id="SSF54913">
    <property type="entry name" value="GlnB-like"/>
    <property type="match status" value="1"/>
</dbReference>
<sequence length="97" mass="11044">MTTCPTQLEADTHARAIIEKGLGACVQTSQIQSHYQWEGKVQTENEILMRIKTTCAKYTDLEAYLVAEHSYEVPQIIQLPITAGLTEYLDWVKKETK</sequence>
<keyword evidence="3" id="KW-1185">Reference proteome</keyword>
<name>A0ABP8V4I3_9GAMM</name>
<gene>
    <name evidence="2" type="ORF">GCM10023116_31870</name>
</gene>
<reference evidence="3" key="1">
    <citation type="journal article" date="2019" name="Int. J. Syst. Evol. Microbiol.">
        <title>The Global Catalogue of Microorganisms (GCM) 10K type strain sequencing project: providing services to taxonomists for standard genome sequencing and annotation.</title>
        <authorList>
            <consortium name="The Broad Institute Genomics Platform"/>
            <consortium name="The Broad Institute Genome Sequencing Center for Infectious Disease"/>
            <person name="Wu L."/>
            <person name="Ma J."/>
        </authorList>
    </citation>
    <scope>NUCLEOTIDE SEQUENCE [LARGE SCALE GENOMIC DNA]</scope>
    <source>
        <strain evidence="3">JCM 17805</strain>
    </source>
</reference>
<comment type="caution">
    <text evidence="2">The sequence shown here is derived from an EMBL/GenBank/DDBJ whole genome shotgun (WGS) entry which is preliminary data.</text>
</comment>
<evidence type="ECO:0000313" key="2">
    <source>
        <dbReference type="EMBL" id="GAA4650904.1"/>
    </source>
</evidence>
<dbReference type="Pfam" id="PF03091">
    <property type="entry name" value="CutA1"/>
    <property type="match status" value="1"/>
</dbReference>
<proteinExistence type="inferred from homology"/>
<evidence type="ECO:0000256" key="1">
    <source>
        <dbReference type="ARBA" id="ARBA00010169"/>
    </source>
</evidence>
<dbReference type="InterPro" id="IPR004323">
    <property type="entry name" value="Ion_tolerance_CutA"/>
</dbReference>
<comment type="similarity">
    <text evidence="1">Belongs to the CutA family.</text>
</comment>
<accession>A0ABP8V4I3</accession>
<dbReference type="Proteomes" id="UP001500604">
    <property type="component" value="Unassembled WGS sequence"/>
</dbReference>
<dbReference type="PANTHER" id="PTHR23419:SF8">
    <property type="entry name" value="FI09726P"/>
    <property type="match status" value="1"/>
</dbReference>
<evidence type="ECO:0000313" key="3">
    <source>
        <dbReference type="Proteomes" id="UP001500604"/>
    </source>
</evidence>
<dbReference type="PANTHER" id="PTHR23419">
    <property type="entry name" value="DIVALENT CATION TOLERANCE CUTA-RELATED"/>
    <property type="match status" value="1"/>
</dbReference>
<organism evidence="2 3">
    <name type="scientific">Kistimonas scapharcae</name>
    <dbReference type="NCBI Taxonomy" id="1036133"/>
    <lineage>
        <taxon>Bacteria</taxon>
        <taxon>Pseudomonadati</taxon>
        <taxon>Pseudomonadota</taxon>
        <taxon>Gammaproteobacteria</taxon>
        <taxon>Oceanospirillales</taxon>
        <taxon>Endozoicomonadaceae</taxon>
        <taxon>Kistimonas</taxon>
    </lineage>
</organism>
<dbReference type="EMBL" id="BAABFL010000427">
    <property type="protein sequence ID" value="GAA4650904.1"/>
    <property type="molecule type" value="Genomic_DNA"/>
</dbReference>
<dbReference type="InterPro" id="IPR011322">
    <property type="entry name" value="N-reg_PII-like_a/b"/>
</dbReference>
<dbReference type="InterPro" id="IPR015867">
    <property type="entry name" value="N-reg_PII/ATP_PRibTrfase_C"/>
</dbReference>